<name>A0A7X0J0H1_9SPHI</name>
<dbReference type="Proteomes" id="UP000521017">
    <property type="component" value="Unassembled WGS sequence"/>
</dbReference>
<dbReference type="PANTHER" id="PTHR15730:SF5">
    <property type="entry name" value="SI:CH211-210B2.2-RELATED"/>
    <property type="match status" value="1"/>
</dbReference>
<evidence type="ECO:0000256" key="1">
    <source>
        <dbReference type="SAM" id="SignalP"/>
    </source>
</evidence>
<dbReference type="Pfam" id="PF13402">
    <property type="entry name" value="Peptidase_M60"/>
    <property type="match status" value="1"/>
</dbReference>
<dbReference type="Gene3D" id="2.60.120.1250">
    <property type="entry name" value="Peptidase M60, enhancin-like domain 1"/>
    <property type="match status" value="1"/>
</dbReference>
<proteinExistence type="predicted"/>
<dbReference type="PROSITE" id="PS51723">
    <property type="entry name" value="PEPTIDASE_M60"/>
    <property type="match status" value="1"/>
</dbReference>
<dbReference type="InterPro" id="IPR042279">
    <property type="entry name" value="Pep_M60_3"/>
</dbReference>
<dbReference type="PROSITE" id="PS51257">
    <property type="entry name" value="PROKAR_LIPOPROTEIN"/>
    <property type="match status" value="1"/>
</dbReference>
<feature type="signal peptide" evidence="1">
    <location>
        <begin position="1"/>
        <end position="24"/>
    </location>
</feature>
<dbReference type="InterPro" id="IPR051244">
    <property type="entry name" value="TCAF"/>
</dbReference>
<dbReference type="InterPro" id="IPR035423">
    <property type="entry name" value="M60-like_N"/>
</dbReference>
<keyword evidence="1" id="KW-0732">Signal</keyword>
<evidence type="ECO:0000313" key="3">
    <source>
        <dbReference type="EMBL" id="MBB6498835.1"/>
    </source>
</evidence>
<dbReference type="Pfam" id="PF17291">
    <property type="entry name" value="M60-like_N"/>
    <property type="match status" value="1"/>
</dbReference>
<protein>
    <recommendedName>
        <fullName evidence="2">Peptidase M60 domain-containing protein</fullName>
    </recommendedName>
</protein>
<comment type="caution">
    <text evidence="3">The sequence shown here is derived from an EMBL/GenBank/DDBJ whole genome shotgun (WGS) entry which is preliminary data.</text>
</comment>
<dbReference type="PANTHER" id="PTHR15730">
    <property type="entry name" value="EXPERIMENTAL AUTOIMMUNE PROSTATITIS ANTIGEN 2-RELATED"/>
    <property type="match status" value="1"/>
</dbReference>
<gene>
    <name evidence="3" type="ORF">HDF25_000972</name>
</gene>
<dbReference type="RefSeq" id="WP_184623307.1">
    <property type="nucleotide sequence ID" value="NZ_JACHCC010000002.1"/>
</dbReference>
<dbReference type="AlphaFoldDB" id="A0A7X0J0H1"/>
<organism evidence="3 4">
    <name type="scientific">Pedobacter cryoconitis</name>
    <dbReference type="NCBI Taxonomy" id="188932"/>
    <lineage>
        <taxon>Bacteria</taxon>
        <taxon>Pseudomonadati</taxon>
        <taxon>Bacteroidota</taxon>
        <taxon>Sphingobacteriia</taxon>
        <taxon>Sphingobacteriales</taxon>
        <taxon>Sphingobacteriaceae</taxon>
        <taxon>Pedobacter</taxon>
    </lineage>
</organism>
<dbReference type="EMBL" id="JACHCC010000002">
    <property type="protein sequence ID" value="MBB6498835.1"/>
    <property type="molecule type" value="Genomic_DNA"/>
</dbReference>
<dbReference type="Gene3D" id="3.40.390.80">
    <property type="entry name" value="Peptidase M60, enhancin-like domain 2"/>
    <property type="match status" value="1"/>
</dbReference>
<dbReference type="InterPro" id="IPR031161">
    <property type="entry name" value="Peptidase_M60_dom"/>
</dbReference>
<evidence type="ECO:0000259" key="2">
    <source>
        <dbReference type="PROSITE" id="PS51723"/>
    </source>
</evidence>
<dbReference type="Gene3D" id="1.10.390.30">
    <property type="entry name" value="Peptidase M60, enhancin-like domain 3"/>
    <property type="match status" value="1"/>
</dbReference>
<feature type="chain" id="PRO_5031083704" description="Peptidase M60 domain-containing protein" evidence="1">
    <location>
        <begin position="25"/>
        <end position="475"/>
    </location>
</feature>
<accession>A0A7X0J0H1</accession>
<feature type="domain" description="Peptidase M60" evidence="2">
    <location>
        <begin position="73"/>
        <end position="394"/>
    </location>
</feature>
<reference evidence="3 4" key="1">
    <citation type="submission" date="2020-08" db="EMBL/GenBank/DDBJ databases">
        <title>Genomic Encyclopedia of Type Strains, Phase IV (KMG-V): Genome sequencing to study the core and pangenomes of soil and plant-associated prokaryotes.</title>
        <authorList>
            <person name="Whitman W."/>
        </authorList>
    </citation>
    <scope>NUCLEOTIDE SEQUENCE [LARGE SCALE GENOMIC DNA]</scope>
    <source>
        <strain evidence="3 4">M2T3</strain>
    </source>
</reference>
<evidence type="ECO:0000313" key="4">
    <source>
        <dbReference type="Proteomes" id="UP000521017"/>
    </source>
</evidence>
<dbReference type="SMART" id="SM01276">
    <property type="entry name" value="M60-like"/>
    <property type="match status" value="1"/>
</dbReference>
<sequence length="475" mass="52629">MIPKLKKKHLNHLLILSVSSLVMFTGCKKNGADQSPSTVSTVSTQNAATAFDLNETGTVETDRNRLATNMRLTDFTPTGLYLAPGGTLTVKVEQVSGTRLPSLLVGTYSRYRGWNDQPAIVQLKAGDNIINDASLKGYGGLLWIRYTNDAADAKAKVTFVSGFKPVPYYIAGKTTNAQWKTMLASMTDVPDVVLTGERNYLVVDRLNAIKYQDQDQDALLKKLASVIKIEDDLSGLDGSTDRDKPSIYKYLSTQHEDPSYYFFATDYRTAFIGSSIDAILTNAAVGVDGWGVWHELGHQHQQIWTWSAITEVTVNTFSLAVQRNFLPGQPTRLTKDGVWTKAKTYLANADADKDFNAYTNGKDNAGKDIYISKVPLTDVFVRLCLFDQLNLKYGAAFWPNFYKQTRMDKPSLNTTDLKMEYFMVTACKISGNNLSDFFKKWGLKLSAQSATDAVFAKIAALNLPLPGSDLTLIQE</sequence>